<proteinExistence type="predicted"/>
<dbReference type="PANTHER" id="PTHR23077">
    <property type="entry name" value="AAA-FAMILY ATPASE"/>
    <property type="match status" value="1"/>
</dbReference>
<dbReference type="Proteomes" id="UP000070133">
    <property type="component" value="Unassembled WGS sequence"/>
</dbReference>
<dbReference type="PANTHER" id="PTHR23077:SF132">
    <property type="entry name" value="ATP-DEPENDENT ZN PROTEASE"/>
    <property type="match status" value="1"/>
</dbReference>
<dbReference type="OrthoDB" id="2115716at2759"/>
<evidence type="ECO:0000313" key="3">
    <source>
        <dbReference type="EMBL" id="KXT06059.1"/>
    </source>
</evidence>
<comment type="caution">
    <text evidence="3">The sequence shown here is derived from an EMBL/GenBank/DDBJ whole genome shotgun (WGS) entry which is preliminary data.</text>
</comment>
<sequence length="489" mass="56094">MTAGKLEHRPGGPRNETSHRYFEHSSAERINTDAIIVESLRAEFPELRLTVVPSQSCSILGYAAAGKVAVAPIDNEKDRLSWRLYHPPASRLNGKGGLGDSVKFGKYLIDWKNKEFVMYVVEGRDGAGYYPQQVNQYILSPSIEAVNQLLIEAGAWGNTLHEEIWVFDGGYWQKSQELFESVRKASWDDVILDEKRKKTIRDDVSSFYDSRDQYERLKVPWKRGMIFYGPPGNGKTISLKAMMNQFYSRDDPIPTLYVKSLASFAGPEYSINQIFGLARRSAPCLLIFEDLDSIVTDAVRSYFLNAVDGIAKNDGILMIGSTNHLDRLDPGLAKRPSRFDRKYLFDNPNEKERAMYMQYWQKKLADNKDLEFPDKLCPAVARITKDFSFAYLQEAMVAALLAIARHQDNFSSERTCLECLEAHERPSNGSSCDRESARPFKGLYDFVWDTRRIDQEDPDLDHYLLWREIKKQVRILREELSSDEKGSKR</sequence>
<protein>
    <recommendedName>
        <fullName evidence="2">AAA+ ATPase domain-containing protein</fullName>
    </recommendedName>
</protein>
<dbReference type="InterPro" id="IPR003959">
    <property type="entry name" value="ATPase_AAA_core"/>
</dbReference>
<name>A0A139HUH1_9PEZI</name>
<dbReference type="AlphaFoldDB" id="A0A139HUH1"/>
<dbReference type="GO" id="GO:0003723">
    <property type="term" value="F:RNA binding"/>
    <property type="evidence" value="ECO:0007669"/>
    <property type="project" value="TreeGrafter"/>
</dbReference>
<dbReference type="EMBL" id="LFZN01000008">
    <property type="protein sequence ID" value="KXT06059.1"/>
    <property type="molecule type" value="Genomic_DNA"/>
</dbReference>
<dbReference type="STRING" id="321146.A0A139HUH1"/>
<dbReference type="GO" id="GO:0042254">
    <property type="term" value="P:ribosome biogenesis"/>
    <property type="evidence" value="ECO:0007669"/>
    <property type="project" value="TreeGrafter"/>
</dbReference>
<organism evidence="3 4">
    <name type="scientific">Pseudocercospora eumusae</name>
    <dbReference type="NCBI Taxonomy" id="321146"/>
    <lineage>
        <taxon>Eukaryota</taxon>
        <taxon>Fungi</taxon>
        <taxon>Dikarya</taxon>
        <taxon>Ascomycota</taxon>
        <taxon>Pezizomycotina</taxon>
        <taxon>Dothideomycetes</taxon>
        <taxon>Dothideomycetidae</taxon>
        <taxon>Mycosphaerellales</taxon>
        <taxon>Mycosphaerellaceae</taxon>
        <taxon>Pseudocercospora</taxon>
    </lineage>
</organism>
<accession>A0A139HUH1</accession>
<evidence type="ECO:0000256" key="1">
    <source>
        <dbReference type="SAM" id="MobiDB-lite"/>
    </source>
</evidence>
<dbReference type="InterPro" id="IPR027417">
    <property type="entry name" value="P-loop_NTPase"/>
</dbReference>
<reference evidence="3 4" key="1">
    <citation type="submission" date="2015-07" db="EMBL/GenBank/DDBJ databases">
        <title>Comparative genomics of the Sigatoka disease complex on banana suggests a link between parallel evolutionary changes in Pseudocercospora fijiensis and Pseudocercospora eumusae and increased virulence on the banana host.</title>
        <authorList>
            <person name="Chang T.-C."/>
            <person name="Salvucci A."/>
            <person name="Crous P.W."/>
            <person name="Stergiopoulos I."/>
        </authorList>
    </citation>
    <scope>NUCLEOTIDE SEQUENCE [LARGE SCALE GENOMIC DNA]</scope>
    <source>
        <strain evidence="3 4">CBS 114824</strain>
    </source>
</reference>
<dbReference type="Pfam" id="PF00004">
    <property type="entry name" value="AAA"/>
    <property type="match status" value="1"/>
</dbReference>
<evidence type="ECO:0000259" key="2">
    <source>
        <dbReference type="SMART" id="SM00382"/>
    </source>
</evidence>
<feature type="region of interest" description="Disordered" evidence="1">
    <location>
        <begin position="1"/>
        <end position="22"/>
    </location>
</feature>
<dbReference type="GO" id="GO:1990275">
    <property type="term" value="F:preribosome binding"/>
    <property type="evidence" value="ECO:0007669"/>
    <property type="project" value="TreeGrafter"/>
</dbReference>
<dbReference type="SUPFAM" id="SSF52540">
    <property type="entry name" value="P-loop containing nucleoside triphosphate hydrolases"/>
    <property type="match status" value="1"/>
</dbReference>
<dbReference type="CDD" id="cd19481">
    <property type="entry name" value="RecA-like_protease"/>
    <property type="match status" value="1"/>
</dbReference>
<evidence type="ECO:0000313" key="4">
    <source>
        <dbReference type="Proteomes" id="UP000070133"/>
    </source>
</evidence>
<feature type="domain" description="AAA+ ATPase" evidence="2">
    <location>
        <begin position="221"/>
        <end position="349"/>
    </location>
</feature>
<dbReference type="GO" id="GO:0016887">
    <property type="term" value="F:ATP hydrolysis activity"/>
    <property type="evidence" value="ECO:0007669"/>
    <property type="project" value="InterPro"/>
</dbReference>
<dbReference type="GO" id="GO:0005634">
    <property type="term" value="C:nucleus"/>
    <property type="evidence" value="ECO:0007669"/>
    <property type="project" value="TreeGrafter"/>
</dbReference>
<dbReference type="GO" id="GO:0005524">
    <property type="term" value="F:ATP binding"/>
    <property type="evidence" value="ECO:0007669"/>
    <property type="project" value="InterPro"/>
</dbReference>
<dbReference type="InterPro" id="IPR050168">
    <property type="entry name" value="AAA_ATPase_domain"/>
</dbReference>
<keyword evidence="4" id="KW-1185">Reference proteome</keyword>
<dbReference type="SMART" id="SM00382">
    <property type="entry name" value="AAA"/>
    <property type="match status" value="1"/>
</dbReference>
<gene>
    <name evidence="3" type="ORF">AC578_1347</name>
</gene>
<dbReference type="Gene3D" id="3.40.50.300">
    <property type="entry name" value="P-loop containing nucleotide triphosphate hydrolases"/>
    <property type="match status" value="1"/>
</dbReference>
<dbReference type="InterPro" id="IPR003593">
    <property type="entry name" value="AAA+_ATPase"/>
</dbReference>